<organism evidence="1 2">
    <name type="scientific">Pinctada imbricata</name>
    <name type="common">Atlantic pearl-oyster</name>
    <name type="synonym">Pinctada martensii</name>
    <dbReference type="NCBI Taxonomy" id="66713"/>
    <lineage>
        <taxon>Eukaryota</taxon>
        <taxon>Metazoa</taxon>
        <taxon>Spiralia</taxon>
        <taxon>Lophotrochozoa</taxon>
        <taxon>Mollusca</taxon>
        <taxon>Bivalvia</taxon>
        <taxon>Autobranchia</taxon>
        <taxon>Pteriomorphia</taxon>
        <taxon>Pterioida</taxon>
        <taxon>Pterioidea</taxon>
        <taxon>Pteriidae</taxon>
        <taxon>Pinctada</taxon>
    </lineage>
</organism>
<dbReference type="AlphaFoldDB" id="A0AA88XU66"/>
<protein>
    <submittedName>
        <fullName evidence="1">Uncharacterized protein</fullName>
    </submittedName>
</protein>
<keyword evidence="2" id="KW-1185">Reference proteome</keyword>
<comment type="caution">
    <text evidence="1">The sequence shown here is derived from an EMBL/GenBank/DDBJ whole genome shotgun (WGS) entry which is preliminary data.</text>
</comment>
<reference evidence="1" key="1">
    <citation type="submission" date="2019-08" db="EMBL/GenBank/DDBJ databases">
        <title>The improved chromosome-level genome for the pearl oyster Pinctada fucata martensii using PacBio sequencing and Hi-C.</title>
        <authorList>
            <person name="Zheng Z."/>
        </authorList>
    </citation>
    <scope>NUCLEOTIDE SEQUENCE</scope>
    <source>
        <strain evidence="1">ZZ-2019</strain>
        <tissue evidence="1">Adductor muscle</tissue>
    </source>
</reference>
<accession>A0AA88XU66</accession>
<dbReference type="EMBL" id="VSWD01000010">
    <property type="protein sequence ID" value="KAK3091814.1"/>
    <property type="molecule type" value="Genomic_DNA"/>
</dbReference>
<dbReference type="Proteomes" id="UP001186944">
    <property type="component" value="Unassembled WGS sequence"/>
</dbReference>
<sequence length="102" mass="11760">MIPYVHYKFKLCKANLFLHDYSSRKNSGSVKFVGRRISHEWVIDEQKGLTEWYPGTVVSLLSGKDGEPGAVYEVLYDDDEEPYEVDHLTEDLKSSSVKFLDI</sequence>
<dbReference type="Gene3D" id="2.30.30.140">
    <property type="match status" value="1"/>
</dbReference>
<name>A0AA88XU66_PINIB</name>
<gene>
    <name evidence="1" type="ORF">FSP39_022829</name>
</gene>
<evidence type="ECO:0000313" key="1">
    <source>
        <dbReference type="EMBL" id="KAK3091814.1"/>
    </source>
</evidence>
<proteinExistence type="predicted"/>
<evidence type="ECO:0000313" key="2">
    <source>
        <dbReference type="Proteomes" id="UP001186944"/>
    </source>
</evidence>